<organism evidence="6 7">
    <name type="scientific">Candidatus Afipia apatlaquensis</name>
    <dbReference type="NCBI Taxonomy" id="2712852"/>
    <lineage>
        <taxon>Bacteria</taxon>
        <taxon>Pseudomonadati</taxon>
        <taxon>Pseudomonadota</taxon>
        <taxon>Alphaproteobacteria</taxon>
        <taxon>Hyphomicrobiales</taxon>
        <taxon>Nitrobacteraceae</taxon>
        <taxon>Afipia</taxon>
    </lineage>
</organism>
<dbReference type="Pfam" id="PF00296">
    <property type="entry name" value="Bac_luciferase"/>
    <property type="match status" value="1"/>
</dbReference>
<reference evidence="6" key="1">
    <citation type="submission" date="2020-02" db="EMBL/GenBank/DDBJ databases">
        <title>Draft genome sequence of Candidatus Afipia apatlaquensis IBT-C3, a potential strain for decolorization of textile dyes.</title>
        <authorList>
            <person name="Sanchez-Reyes A."/>
            <person name="Breton-Deval L."/>
            <person name="Mangelson H."/>
            <person name="Sanchez-Flores A."/>
        </authorList>
    </citation>
    <scope>NUCLEOTIDE SEQUENCE [LARGE SCALE GENOMIC DNA]</scope>
    <source>
        <strain evidence="6">IBT-C3</strain>
    </source>
</reference>
<dbReference type="Proteomes" id="UP000480266">
    <property type="component" value="Unassembled WGS sequence"/>
</dbReference>
<proteinExistence type="inferred from homology"/>
<sequence length="79" mass="8801">MKLGFFTMPIHPLDKDWRQSLAEDREAFLLADQLGFTEAYVGEHVTDKAENITSCVTFLAWIAAATKQIKLGTGTVNMP</sequence>
<dbReference type="InterPro" id="IPR011251">
    <property type="entry name" value="Luciferase-like_dom"/>
</dbReference>
<evidence type="ECO:0000256" key="4">
    <source>
        <dbReference type="ARBA" id="ARBA00023033"/>
    </source>
</evidence>
<evidence type="ECO:0000313" key="7">
    <source>
        <dbReference type="Proteomes" id="UP000480266"/>
    </source>
</evidence>
<dbReference type="Gene3D" id="3.20.20.30">
    <property type="entry name" value="Luciferase-like domain"/>
    <property type="match status" value="1"/>
</dbReference>
<dbReference type="InterPro" id="IPR036661">
    <property type="entry name" value="Luciferase-like_sf"/>
</dbReference>
<feature type="domain" description="Luciferase-like" evidence="5">
    <location>
        <begin position="1"/>
        <end position="79"/>
    </location>
</feature>
<dbReference type="GO" id="GO:0004497">
    <property type="term" value="F:monooxygenase activity"/>
    <property type="evidence" value="ECO:0007669"/>
    <property type="project" value="UniProtKB-KW"/>
</dbReference>
<feature type="non-terminal residue" evidence="6">
    <location>
        <position position="79"/>
    </location>
</feature>
<dbReference type="PANTHER" id="PTHR30137">
    <property type="entry name" value="LUCIFERASE-LIKE MONOOXYGENASE"/>
    <property type="match status" value="1"/>
</dbReference>
<dbReference type="InterPro" id="IPR050766">
    <property type="entry name" value="Bact_Lucif_Oxidored"/>
</dbReference>
<evidence type="ECO:0000313" key="6">
    <source>
        <dbReference type="EMBL" id="NGX97780.1"/>
    </source>
</evidence>
<name>A0A7C9RIN5_9BRAD</name>
<dbReference type="AlphaFoldDB" id="A0A7C9RIN5"/>
<evidence type="ECO:0000256" key="3">
    <source>
        <dbReference type="ARBA" id="ARBA00023002"/>
    </source>
</evidence>
<comment type="caution">
    <text evidence="6">The sequence shown here is derived from an EMBL/GenBank/DDBJ whole genome shotgun (WGS) entry which is preliminary data.</text>
</comment>
<dbReference type="GO" id="GO:0005829">
    <property type="term" value="C:cytosol"/>
    <property type="evidence" value="ECO:0007669"/>
    <property type="project" value="TreeGrafter"/>
</dbReference>
<dbReference type="SUPFAM" id="SSF51679">
    <property type="entry name" value="Bacterial luciferase-like"/>
    <property type="match status" value="1"/>
</dbReference>
<keyword evidence="2" id="KW-0285">Flavoprotein</keyword>
<dbReference type="CDD" id="cd00347">
    <property type="entry name" value="Flavin_utilizing_monoxygenases"/>
    <property type="match status" value="1"/>
</dbReference>
<protein>
    <submittedName>
        <fullName evidence="6">LLM class flavin-dependent oxidoreductase</fullName>
    </submittedName>
</protein>
<evidence type="ECO:0000259" key="5">
    <source>
        <dbReference type="Pfam" id="PF00296"/>
    </source>
</evidence>
<evidence type="ECO:0000256" key="2">
    <source>
        <dbReference type="ARBA" id="ARBA00022630"/>
    </source>
</evidence>
<keyword evidence="4" id="KW-0503">Monooxygenase</keyword>
<keyword evidence="7" id="KW-1185">Reference proteome</keyword>
<evidence type="ECO:0000256" key="1">
    <source>
        <dbReference type="ARBA" id="ARBA00010426"/>
    </source>
</evidence>
<dbReference type="PANTHER" id="PTHR30137:SF16">
    <property type="entry name" value="BLL0895 PROTEIN"/>
    <property type="match status" value="1"/>
</dbReference>
<gene>
    <name evidence="6" type="ORF">G4V63_22000</name>
</gene>
<comment type="similarity">
    <text evidence="1">Belongs to the bacterial luciferase oxidoreductase family.</text>
</comment>
<dbReference type="EMBL" id="JAAMRR010001121">
    <property type="protein sequence ID" value="NGX97780.1"/>
    <property type="molecule type" value="Genomic_DNA"/>
</dbReference>
<dbReference type="GO" id="GO:0016705">
    <property type="term" value="F:oxidoreductase activity, acting on paired donors, with incorporation or reduction of molecular oxygen"/>
    <property type="evidence" value="ECO:0007669"/>
    <property type="project" value="InterPro"/>
</dbReference>
<keyword evidence="3" id="KW-0560">Oxidoreductase</keyword>
<accession>A0A7C9RIN5</accession>